<organism evidence="2 3">
    <name type="scientific">Saprolegnia parasitica (strain CBS 223.65)</name>
    <dbReference type="NCBI Taxonomy" id="695850"/>
    <lineage>
        <taxon>Eukaryota</taxon>
        <taxon>Sar</taxon>
        <taxon>Stramenopiles</taxon>
        <taxon>Oomycota</taxon>
        <taxon>Saprolegniomycetes</taxon>
        <taxon>Saprolegniales</taxon>
        <taxon>Saprolegniaceae</taxon>
        <taxon>Saprolegnia</taxon>
    </lineage>
</organism>
<proteinExistence type="predicted"/>
<gene>
    <name evidence="2" type="ORF">SPRG_07220</name>
</gene>
<accession>A0A067CAZ2</accession>
<sequence>MELAWHLYPPAGLLVETPLKADPQTHATTSKWRQHRVSTAIFVVSCVATAVVLIDLTMVGNAPTTQPASVTIAANATVATAALAASRTGDPPSPPLLVLLLVILVILVGAGAYLMHRRAQSIKVLDQEEPKPVCLTAESAPL</sequence>
<feature type="transmembrane region" description="Helical" evidence="1">
    <location>
        <begin position="96"/>
        <end position="115"/>
    </location>
</feature>
<dbReference type="Proteomes" id="UP000030745">
    <property type="component" value="Unassembled WGS sequence"/>
</dbReference>
<dbReference type="EMBL" id="KK583214">
    <property type="protein sequence ID" value="KDO27944.1"/>
    <property type="molecule type" value="Genomic_DNA"/>
</dbReference>
<name>A0A067CAZ2_SAPPC</name>
<dbReference type="VEuPathDB" id="FungiDB:SPRG_07220"/>
<evidence type="ECO:0000313" key="3">
    <source>
        <dbReference type="Proteomes" id="UP000030745"/>
    </source>
</evidence>
<protein>
    <submittedName>
        <fullName evidence="2">Uncharacterized protein</fullName>
    </submittedName>
</protein>
<keyword evidence="1" id="KW-0812">Transmembrane</keyword>
<dbReference type="KEGG" id="spar:SPRG_07220"/>
<keyword evidence="1" id="KW-1133">Transmembrane helix</keyword>
<dbReference type="GeneID" id="24129511"/>
<evidence type="ECO:0000313" key="2">
    <source>
        <dbReference type="EMBL" id="KDO27944.1"/>
    </source>
</evidence>
<keyword evidence="3" id="KW-1185">Reference proteome</keyword>
<feature type="transmembrane region" description="Helical" evidence="1">
    <location>
        <begin position="40"/>
        <end position="59"/>
    </location>
</feature>
<dbReference type="AlphaFoldDB" id="A0A067CAZ2"/>
<keyword evidence="1" id="KW-0472">Membrane</keyword>
<dbReference type="RefSeq" id="XP_012201397.1">
    <property type="nucleotide sequence ID" value="XM_012346007.1"/>
</dbReference>
<reference evidence="2 3" key="1">
    <citation type="journal article" date="2013" name="PLoS Genet.">
        <title>Distinctive expansion of potential virulence genes in the genome of the oomycete fish pathogen Saprolegnia parasitica.</title>
        <authorList>
            <person name="Jiang R.H."/>
            <person name="de Bruijn I."/>
            <person name="Haas B.J."/>
            <person name="Belmonte R."/>
            <person name="Lobach L."/>
            <person name="Christie J."/>
            <person name="van den Ackerveken G."/>
            <person name="Bottin A."/>
            <person name="Bulone V."/>
            <person name="Diaz-Moreno S.M."/>
            <person name="Dumas B."/>
            <person name="Fan L."/>
            <person name="Gaulin E."/>
            <person name="Govers F."/>
            <person name="Grenville-Briggs L.J."/>
            <person name="Horner N.R."/>
            <person name="Levin J.Z."/>
            <person name="Mammella M."/>
            <person name="Meijer H.J."/>
            <person name="Morris P."/>
            <person name="Nusbaum C."/>
            <person name="Oome S."/>
            <person name="Phillips A.J."/>
            <person name="van Rooyen D."/>
            <person name="Rzeszutek E."/>
            <person name="Saraiva M."/>
            <person name="Secombes C.J."/>
            <person name="Seidl M.F."/>
            <person name="Snel B."/>
            <person name="Stassen J.H."/>
            <person name="Sykes S."/>
            <person name="Tripathy S."/>
            <person name="van den Berg H."/>
            <person name="Vega-Arreguin J.C."/>
            <person name="Wawra S."/>
            <person name="Young S.K."/>
            <person name="Zeng Q."/>
            <person name="Dieguez-Uribeondo J."/>
            <person name="Russ C."/>
            <person name="Tyler B.M."/>
            <person name="van West P."/>
        </authorList>
    </citation>
    <scope>NUCLEOTIDE SEQUENCE [LARGE SCALE GENOMIC DNA]</scope>
    <source>
        <strain evidence="2 3">CBS 223.65</strain>
    </source>
</reference>
<evidence type="ECO:0000256" key="1">
    <source>
        <dbReference type="SAM" id="Phobius"/>
    </source>
</evidence>